<dbReference type="EMBL" id="CP013002">
    <property type="protein sequence ID" value="ALL12863.1"/>
    <property type="molecule type" value="Genomic_DNA"/>
</dbReference>
<dbReference type="Proteomes" id="UP000056905">
    <property type="component" value="Chromosome"/>
</dbReference>
<evidence type="ECO:0000313" key="3">
    <source>
        <dbReference type="Proteomes" id="UP000056905"/>
    </source>
</evidence>
<dbReference type="OrthoDB" id="9808590at2"/>
<dbReference type="InterPro" id="IPR050194">
    <property type="entry name" value="Glycosyltransferase_grp1"/>
</dbReference>
<organism evidence="2 3">
    <name type="scientific">Caulobacter henricii</name>
    <dbReference type="NCBI Taxonomy" id="69395"/>
    <lineage>
        <taxon>Bacteria</taxon>
        <taxon>Pseudomonadati</taxon>
        <taxon>Pseudomonadota</taxon>
        <taxon>Alphaproteobacteria</taxon>
        <taxon>Caulobacterales</taxon>
        <taxon>Caulobacteraceae</taxon>
        <taxon>Caulobacter</taxon>
    </lineage>
</organism>
<dbReference type="PANTHER" id="PTHR45947:SF13">
    <property type="entry name" value="TRANSFERASE"/>
    <property type="match status" value="1"/>
</dbReference>
<accession>A0A0P0NXN6</accession>
<dbReference type="STRING" id="69395.AQ619_05550"/>
<dbReference type="KEGG" id="chq:AQ619_05550"/>
<feature type="domain" description="Glycosyl transferase family 1" evidence="1">
    <location>
        <begin position="247"/>
        <end position="398"/>
    </location>
</feature>
<name>A0A0P0NXN6_9CAUL</name>
<reference evidence="2 3" key="1">
    <citation type="submission" date="2015-10" db="EMBL/GenBank/DDBJ databases">
        <title>Conservation of the essential genome among Caulobacter and Brevundimonas species.</title>
        <authorList>
            <person name="Scott D."/>
            <person name="Ely B."/>
        </authorList>
    </citation>
    <scope>NUCLEOTIDE SEQUENCE [LARGE SCALE GENOMIC DNA]</scope>
    <source>
        <strain evidence="2 3">CB4</strain>
    </source>
</reference>
<keyword evidence="3" id="KW-1185">Reference proteome</keyword>
<dbReference type="PANTHER" id="PTHR45947">
    <property type="entry name" value="SULFOQUINOVOSYL TRANSFERASE SQD2"/>
    <property type="match status" value="1"/>
</dbReference>
<dbReference type="Pfam" id="PF00534">
    <property type="entry name" value="Glycos_transf_1"/>
    <property type="match status" value="1"/>
</dbReference>
<proteinExistence type="predicted"/>
<dbReference type="CDD" id="cd03801">
    <property type="entry name" value="GT4_PimA-like"/>
    <property type="match status" value="1"/>
</dbReference>
<dbReference type="GO" id="GO:0016757">
    <property type="term" value="F:glycosyltransferase activity"/>
    <property type="evidence" value="ECO:0007669"/>
    <property type="project" value="InterPro"/>
</dbReference>
<evidence type="ECO:0000313" key="2">
    <source>
        <dbReference type="EMBL" id="ALL12863.1"/>
    </source>
</evidence>
<sequence>MKILFVVHAAPWAEFSGTPLITGQYAQRAMARGWDVALLVPDTAANHSRAPDIYDPVKLFYWPVQAEWNLNAFASPPSARTTPPIEIDYAPDIIHIVDWVLMESSVLAALGALNAPIVRQVWNFEDICSVIEPIHRLPAGRPCVAPLNPRDCAECLLDRTNIAIQGEKHNFRSISAKLKAYGEAYIDRQSQSIATRKIVARDHFSEIYNKVLFPTNSFFDYFDSHMKMSGDYEIVEHGVSVRNAVSTKKPHKGLNFIYAGGNAKRKGWSAIVQAFSRLYDEGFIDLHLRVYGAKAQTQNSALSRYPNVQFCDPYNVDSMANEFAWADIGLIPTQFETYCRIVREYMICGVVPIASRAFGIPDVVDHDYNGILLDEPTGDQLYGAIRKLVNNPQDIERLRAGCAATIITSPEAEFDRICSIYNDLRNNKAQILQISSK</sequence>
<evidence type="ECO:0000259" key="1">
    <source>
        <dbReference type="Pfam" id="PF00534"/>
    </source>
</evidence>
<dbReference type="SUPFAM" id="SSF53756">
    <property type="entry name" value="UDP-Glycosyltransferase/glycogen phosphorylase"/>
    <property type="match status" value="1"/>
</dbReference>
<dbReference type="InterPro" id="IPR001296">
    <property type="entry name" value="Glyco_trans_1"/>
</dbReference>
<protein>
    <recommendedName>
        <fullName evidence="1">Glycosyl transferase family 1 domain-containing protein</fullName>
    </recommendedName>
</protein>
<gene>
    <name evidence="2" type="ORF">AQ619_05550</name>
</gene>
<dbReference type="Gene3D" id="3.40.50.2000">
    <property type="entry name" value="Glycogen Phosphorylase B"/>
    <property type="match status" value="2"/>
</dbReference>
<dbReference type="AlphaFoldDB" id="A0A0P0NXN6"/>
<dbReference type="RefSeq" id="WP_062145297.1">
    <property type="nucleotide sequence ID" value="NZ_CP013002.1"/>
</dbReference>